<evidence type="ECO:0000259" key="17">
    <source>
        <dbReference type="PROSITE" id="PS50990"/>
    </source>
</evidence>
<feature type="transmembrane region" description="Helical" evidence="14">
    <location>
        <begin position="314"/>
        <end position="334"/>
    </location>
</feature>
<evidence type="ECO:0000256" key="7">
    <source>
        <dbReference type="ARBA" id="ARBA00022741"/>
    </source>
</evidence>
<evidence type="ECO:0000256" key="10">
    <source>
        <dbReference type="ARBA" id="ARBA00022989"/>
    </source>
</evidence>
<accession>A0A418UZA6</accession>
<dbReference type="GO" id="GO:0015421">
    <property type="term" value="F:ABC-type oligopeptide transporter activity"/>
    <property type="evidence" value="ECO:0007669"/>
    <property type="project" value="TreeGrafter"/>
</dbReference>
<evidence type="ECO:0000256" key="2">
    <source>
        <dbReference type="ARBA" id="ARBA00005417"/>
    </source>
</evidence>
<evidence type="ECO:0000256" key="9">
    <source>
        <dbReference type="ARBA" id="ARBA00022840"/>
    </source>
</evidence>
<dbReference type="PROSITE" id="PS50929">
    <property type="entry name" value="ABC_TM1F"/>
    <property type="match status" value="1"/>
</dbReference>
<dbReference type="GO" id="GO:0008233">
    <property type="term" value="F:peptidase activity"/>
    <property type="evidence" value="ECO:0007669"/>
    <property type="project" value="InterPro"/>
</dbReference>
<feature type="domain" description="ABC transmembrane type-1" evidence="16">
    <location>
        <begin position="176"/>
        <end position="457"/>
    </location>
</feature>
<comment type="similarity">
    <text evidence="2">Belongs to the ABC transporter superfamily.</text>
</comment>
<dbReference type="AlphaFoldDB" id="A0A418UZA6"/>
<dbReference type="EMBL" id="QYYD01000026">
    <property type="protein sequence ID" value="RJF68733.1"/>
    <property type="molecule type" value="Genomic_DNA"/>
</dbReference>
<feature type="region of interest" description="Disordered" evidence="13">
    <location>
        <begin position="729"/>
        <end position="748"/>
    </location>
</feature>
<dbReference type="PROSITE" id="PS00211">
    <property type="entry name" value="ABC_TRANSPORTER_1"/>
    <property type="match status" value="1"/>
</dbReference>
<dbReference type="Pfam" id="PF00664">
    <property type="entry name" value="ABC_membrane"/>
    <property type="match status" value="1"/>
</dbReference>
<keyword evidence="10 14" id="KW-1133">Transmembrane helix</keyword>
<comment type="subcellular location">
    <subcellularLocation>
        <location evidence="1">Cell membrane</location>
        <topology evidence="1">Multi-pass membrane protein</topology>
    </subcellularLocation>
</comment>
<feature type="domain" description="ABC transporter" evidence="15">
    <location>
        <begin position="490"/>
        <end position="725"/>
    </location>
</feature>
<evidence type="ECO:0000256" key="11">
    <source>
        <dbReference type="ARBA" id="ARBA00023136"/>
    </source>
</evidence>
<evidence type="ECO:0000259" key="16">
    <source>
        <dbReference type="PROSITE" id="PS50929"/>
    </source>
</evidence>
<dbReference type="SMART" id="SM00382">
    <property type="entry name" value="AAA"/>
    <property type="match status" value="1"/>
</dbReference>
<organism evidence="18 19">
    <name type="scientific">Rhodopseudomonas palustris</name>
    <dbReference type="NCBI Taxonomy" id="1076"/>
    <lineage>
        <taxon>Bacteria</taxon>
        <taxon>Pseudomonadati</taxon>
        <taxon>Pseudomonadota</taxon>
        <taxon>Alphaproteobacteria</taxon>
        <taxon>Hyphomicrobiales</taxon>
        <taxon>Nitrobacteraceae</taxon>
        <taxon>Rhodopseudomonas</taxon>
    </lineage>
</organism>
<dbReference type="GO" id="GO:0006508">
    <property type="term" value="P:proteolysis"/>
    <property type="evidence" value="ECO:0007669"/>
    <property type="project" value="InterPro"/>
</dbReference>
<dbReference type="Gene3D" id="3.40.50.300">
    <property type="entry name" value="P-loop containing nucleotide triphosphate hydrolases"/>
    <property type="match status" value="1"/>
</dbReference>
<feature type="transmembrane region" description="Helical" evidence="14">
    <location>
        <begin position="403"/>
        <end position="420"/>
    </location>
</feature>
<feature type="domain" description="Peptidase C39" evidence="17">
    <location>
        <begin position="16"/>
        <end position="144"/>
    </location>
</feature>
<comment type="function">
    <text evidence="12">Involved in beta-(1--&gt;2)glucan export. Transmembrane domains (TMD) form a pore in the inner membrane and the ATP-binding domain (NBD) is responsible for energy generation.</text>
</comment>
<feature type="transmembrane region" description="Helical" evidence="14">
    <location>
        <begin position="176"/>
        <end position="196"/>
    </location>
</feature>
<keyword evidence="4" id="KW-1003">Cell membrane</keyword>
<dbReference type="SUPFAM" id="SSF52540">
    <property type="entry name" value="P-loop containing nucleoside triphosphate hydrolases"/>
    <property type="match status" value="1"/>
</dbReference>
<name>A0A418UZA6_RHOPL</name>
<proteinExistence type="inferred from homology"/>
<dbReference type="OrthoDB" id="9787557at2"/>
<dbReference type="CDD" id="cd18783">
    <property type="entry name" value="ABC_6TM_PrtD_LapB_HlyB_like"/>
    <property type="match status" value="1"/>
</dbReference>
<feature type="transmembrane region" description="Helical" evidence="14">
    <location>
        <begin position="282"/>
        <end position="308"/>
    </location>
</feature>
<evidence type="ECO:0000256" key="8">
    <source>
        <dbReference type="ARBA" id="ARBA00022801"/>
    </source>
</evidence>
<dbReference type="Proteomes" id="UP000285523">
    <property type="component" value="Unassembled WGS sequence"/>
</dbReference>
<dbReference type="RefSeq" id="WP_119858595.1">
    <property type="nucleotide sequence ID" value="NZ_QYYD01000026.1"/>
</dbReference>
<dbReference type="Gene3D" id="3.90.70.10">
    <property type="entry name" value="Cysteine proteinases"/>
    <property type="match status" value="1"/>
</dbReference>
<evidence type="ECO:0000313" key="18">
    <source>
        <dbReference type="EMBL" id="RJF68733.1"/>
    </source>
</evidence>
<dbReference type="GO" id="GO:0005524">
    <property type="term" value="F:ATP binding"/>
    <property type="evidence" value="ECO:0007669"/>
    <property type="project" value="UniProtKB-KW"/>
</dbReference>
<keyword evidence="3" id="KW-0813">Transport</keyword>
<dbReference type="PANTHER" id="PTHR43394:SF1">
    <property type="entry name" value="ATP-BINDING CASSETTE SUB-FAMILY B MEMBER 10, MITOCHONDRIAL"/>
    <property type="match status" value="1"/>
</dbReference>
<evidence type="ECO:0000256" key="5">
    <source>
        <dbReference type="ARBA" id="ARBA00022597"/>
    </source>
</evidence>
<dbReference type="InterPro" id="IPR003593">
    <property type="entry name" value="AAA+_ATPase"/>
</dbReference>
<dbReference type="PROSITE" id="PS50893">
    <property type="entry name" value="ABC_TRANSPORTER_2"/>
    <property type="match status" value="1"/>
</dbReference>
<dbReference type="InterPro" id="IPR005074">
    <property type="entry name" value="Peptidase_C39"/>
</dbReference>
<keyword evidence="5" id="KW-0762">Sugar transport</keyword>
<dbReference type="Pfam" id="PF03412">
    <property type="entry name" value="Peptidase_C39"/>
    <property type="match status" value="1"/>
</dbReference>
<dbReference type="Pfam" id="PF00005">
    <property type="entry name" value="ABC_tran"/>
    <property type="match status" value="1"/>
</dbReference>
<dbReference type="InterPro" id="IPR017871">
    <property type="entry name" value="ABC_transporter-like_CS"/>
</dbReference>
<keyword evidence="9" id="KW-0067">ATP-binding</keyword>
<gene>
    <name evidence="18" type="ORF">D4Q52_21370</name>
</gene>
<dbReference type="GO" id="GO:0005886">
    <property type="term" value="C:plasma membrane"/>
    <property type="evidence" value="ECO:0007669"/>
    <property type="project" value="UniProtKB-SubCell"/>
</dbReference>
<dbReference type="InterPro" id="IPR036640">
    <property type="entry name" value="ABC1_TM_sf"/>
</dbReference>
<dbReference type="FunFam" id="3.40.50.300:FF:000221">
    <property type="entry name" value="Multidrug ABC transporter ATP-binding protein"/>
    <property type="match status" value="1"/>
</dbReference>
<dbReference type="InterPro" id="IPR003439">
    <property type="entry name" value="ABC_transporter-like_ATP-bd"/>
</dbReference>
<evidence type="ECO:0000256" key="14">
    <source>
        <dbReference type="SAM" id="Phobius"/>
    </source>
</evidence>
<feature type="compositionally biased region" description="Low complexity" evidence="13">
    <location>
        <begin position="732"/>
        <end position="748"/>
    </location>
</feature>
<keyword evidence="8" id="KW-0378">Hydrolase</keyword>
<sequence length="748" mass="82398">MTKPVALDREDDVGLEVEQLSSGLKALVIVAKHHGLHLTVSQLIHDNVLDGSEVSAAQIVRCAENSGMRSKAVKLDWYDLQGATKTFPLIVSLQDGTKMVLLRLDGDENNPRVVLQDPTLEEDSLLVIDRIRFEQVWTGEVVLAKRDYEISDETQPFSLGMITALVFRERRIVRDVAIAALALGFLGLAPIMFWRLLMDKVIFYQAFSTFAVLCIAMAVAIVFETLFFVLRQFLVHQLTARIDVKLSTYIFEKVLSLPIDFFERTQVGLVARDMREVFRIRSFLVGQLFGALLDSTTLIFFIPVMFFFSPLMTFIVLGFVGLIVIWLIVMLPYYRKRSSAVIAAEGAQGAFMVQSLNGIRTIKSLALDSRQKHMWDVHVARVARARLAEGLAAVSIQSVVRPLERLAVSGSLAVGVYMAISTTDTWYVGALFAFLLLSHRVAAPLMQMAQLVNQLDEARSALGIVGKLVNQPPEEGRSGHGVRTPLSGHVEFSNVVFKYKGAVSPALNDVSFEIPTGTTMGVMGKSGSGKTTITRLIQRLHSDYSGLIKIDGIDVREYDVDHLRRNVGVVLQENFLFTGTIRDNIAAAKPDATFDEVVNAARLAGAEEFIDKLPRGYETYIFEGSPNLSGGQRQRIAIARALIVDPPILILDEATSALDAESEAIVNANISRIASGRTLIIISHRLSSLVKADAILVLNRGAIDDIGRHDELLARNDIYSGLWHQQNSHAISSPTRTRSSSGGPALVS</sequence>
<dbReference type="InterPro" id="IPR027417">
    <property type="entry name" value="P-loop_NTPase"/>
</dbReference>
<dbReference type="SUPFAM" id="SSF90123">
    <property type="entry name" value="ABC transporter transmembrane region"/>
    <property type="match status" value="1"/>
</dbReference>
<evidence type="ECO:0000256" key="1">
    <source>
        <dbReference type="ARBA" id="ARBA00004651"/>
    </source>
</evidence>
<dbReference type="GO" id="GO:0016887">
    <property type="term" value="F:ATP hydrolysis activity"/>
    <property type="evidence" value="ECO:0007669"/>
    <property type="project" value="InterPro"/>
</dbReference>
<protein>
    <submittedName>
        <fullName evidence="18">Peptidase domain-containing ABC transporter</fullName>
    </submittedName>
</protein>
<feature type="transmembrane region" description="Helical" evidence="14">
    <location>
        <begin position="202"/>
        <end position="230"/>
    </location>
</feature>
<keyword evidence="7" id="KW-0547">Nucleotide-binding</keyword>
<evidence type="ECO:0000256" key="4">
    <source>
        <dbReference type="ARBA" id="ARBA00022475"/>
    </source>
</evidence>
<keyword evidence="6 14" id="KW-0812">Transmembrane</keyword>
<dbReference type="InterPro" id="IPR039421">
    <property type="entry name" value="Type_1_exporter"/>
</dbReference>
<evidence type="ECO:0000313" key="19">
    <source>
        <dbReference type="Proteomes" id="UP000285523"/>
    </source>
</evidence>
<evidence type="ECO:0000256" key="13">
    <source>
        <dbReference type="SAM" id="MobiDB-lite"/>
    </source>
</evidence>
<dbReference type="PANTHER" id="PTHR43394">
    <property type="entry name" value="ATP-DEPENDENT PERMEASE MDL1, MITOCHONDRIAL"/>
    <property type="match status" value="1"/>
</dbReference>
<evidence type="ECO:0000256" key="12">
    <source>
        <dbReference type="ARBA" id="ARBA00024722"/>
    </source>
</evidence>
<dbReference type="InterPro" id="IPR011527">
    <property type="entry name" value="ABC1_TM_dom"/>
</dbReference>
<evidence type="ECO:0000256" key="3">
    <source>
        <dbReference type="ARBA" id="ARBA00022448"/>
    </source>
</evidence>
<evidence type="ECO:0000256" key="6">
    <source>
        <dbReference type="ARBA" id="ARBA00022692"/>
    </source>
</evidence>
<reference evidence="18 19" key="1">
    <citation type="submission" date="2018-09" db="EMBL/GenBank/DDBJ databases">
        <title>Draft genome sequence of Rhodopseudomonas palustris 2.1.18.</title>
        <authorList>
            <person name="Robertson S.L."/>
            <person name="Meyer T.E."/>
            <person name="Kyndt J.A."/>
        </authorList>
    </citation>
    <scope>NUCLEOTIDE SEQUENCE [LARGE SCALE GENOMIC DNA]</scope>
    <source>
        <strain evidence="18 19">2.1.18</strain>
    </source>
</reference>
<evidence type="ECO:0000259" key="15">
    <source>
        <dbReference type="PROSITE" id="PS50893"/>
    </source>
</evidence>
<dbReference type="PROSITE" id="PS50990">
    <property type="entry name" value="PEPTIDASE_C39"/>
    <property type="match status" value="1"/>
</dbReference>
<comment type="caution">
    <text evidence="18">The sequence shown here is derived from an EMBL/GenBank/DDBJ whole genome shotgun (WGS) entry which is preliminary data.</text>
</comment>
<keyword evidence="11 14" id="KW-0472">Membrane</keyword>
<dbReference type="Gene3D" id="1.20.1560.10">
    <property type="entry name" value="ABC transporter type 1, transmembrane domain"/>
    <property type="match status" value="1"/>
</dbReference>